<gene>
    <name evidence="1" type="ORF">RIF29_41154</name>
</gene>
<keyword evidence="2" id="KW-1185">Reference proteome</keyword>
<protein>
    <submittedName>
        <fullName evidence="1">Uncharacterized protein</fullName>
    </submittedName>
</protein>
<sequence length="283" mass="32229">MGATYSKTRTNLFNDCTSFETEGNSVAVVRWGKSLEVWLLDFEEEKGRRGVVYQIGDQKKEPTSYTVIMLQLPQDKNNGSKTMMGFMIGDRLKQDIGLYVSVNSTTARDGLRGKIEKMGPHNAKKSYTRRTKEYQMIETTIVTHSPSSYCSSFFVLEMKKKLNSDDAYMVVTLAHYFVTEFAGFSLMAKFHQKEETIDFEEDGPIKHPRDDLSKVIKHTWNTGVWSPSACSHCNGAKQTNNAKTMISRSSLKTTTSHNDNKNVTSIISQQLYYHQGKKVFVKY</sequence>
<evidence type="ECO:0000313" key="2">
    <source>
        <dbReference type="Proteomes" id="UP001372338"/>
    </source>
</evidence>
<proteinExistence type="predicted"/>
<name>A0AAN9EAR1_CROPI</name>
<dbReference type="AlphaFoldDB" id="A0AAN9EAR1"/>
<dbReference type="EMBL" id="JAYWIO010000008">
    <property type="protein sequence ID" value="KAK7246292.1"/>
    <property type="molecule type" value="Genomic_DNA"/>
</dbReference>
<comment type="caution">
    <text evidence="1">The sequence shown here is derived from an EMBL/GenBank/DDBJ whole genome shotgun (WGS) entry which is preliminary data.</text>
</comment>
<accession>A0AAN9EAR1</accession>
<organism evidence="1 2">
    <name type="scientific">Crotalaria pallida</name>
    <name type="common">Smooth rattlebox</name>
    <name type="synonym">Crotalaria striata</name>
    <dbReference type="NCBI Taxonomy" id="3830"/>
    <lineage>
        <taxon>Eukaryota</taxon>
        <taxon>Viridiplantae</taxon>
        <taxon>Streptophyta</taxon>
        <taxon>Embryophyta</taxon>
        <taxon>Tracheophyta</taxon>
        <taxon>Spermatophyta</taxon>
        <taxon>Magnoliopsida</taxon>
        <taxon>eudicotyledons</taxon>
        <taxon>Gunneridae</taxon>
        <taxon>Pentapetalae</taxon>
        <taxon>rosids</taxon>
        <taxon>fabids</taxon>
        <taxon>Fabales</taxon>
        <taxon>Fabaceae</taxon>
        <taxon>Papilionoideae</taxon>
        <taxon>50 kb inversion clade</taxon>
        <taxon>genistoids sensu lato</taxon>
        <taxon>core genistoids</taxon>
        <taxon>Crotalarieae</taxon>
        <taxon>Crotalaria</taxon>
    </lineage>
</organism>
<dbReference type="Proteomes" id="UP001372338">
    <property type="component" value="Unassembled WGS sequence"/>
</dbReference>
<reference evidence="1 2" key="1">
    <citation type="submission" date="2024-01" db="EMBL/GenBank/DDBJ databases">
        <title>The genomes of 5 underutilized Papilionoideae crops provide insights into root nodulation and disease resistanc.</title>
        <authorList>
            <person name="Yuan L."/>
        </authorList>
    </citation>
    <scope>NUCLEOTIDE SEQUENCE [LARGE SCALE GENOMIC DNA]</scope>
    <source>
        <strain evidence="1">ZHUSHIDOU_FW_LH</strain>
        <tissue evidence="1">Leaf</tissue>
    </source>
</reference>
<evidence type="ECO:0000313" key="1">
    <source>
        <dbReference type="EMBL" id="KAK7246292.1"/>
    </source>
</evidence>